<protein>
    <submittedName>
        <fullName evidence="2">Uncharacterized protein</fullName>
    </submittedName>
</protein>
<keyword evidence="3" id="KW-1185">Reference proteome</keyword>
<dbReference type="EMBL" id="DS113255">
    <property type="protein sequence ID" value="EAY15500.1"/>
    <property type="molecule type" value="Genomic_DNA"/>
</dbReference>
<dbReference type="SMR" id="A2DVT7"/>
<feature type="region of interest" description="Disordered" evidence="1">
    <location>
        <begin position="206"/>
        <end position="232"/>
    </location>
</feature>
<evidence type="ECO:0000256" key="1">
    <source>
        <dbReference type="SAM" id="MobiDB-lite"/>
    </source>
</evidence>
<dbReference type="Proteomes" id="UP000001542">
    <property type="component" value="Unassembled WGS sequence"/>
</dbReference>
<dbReference type="VEuPathDB" id="TrichDB:TVAGG3_0734850"/>
<name>A2DVT7_TRIV3</name>
<dbReference type="InParanoid" id="A2DVT7"/>
<reference evidence="2" key="1">
    <citation type="submission" date="2006-10" db="EMBL/GenBank/DDBJ databases">
        <authorList>
            <person name="Amadeo P."/>
            <person name="Zhao Q."/>
            <person name="Wortman J."/>
            <person name="Fraser-Liggett C."/>
            <person name="Carlton J."/>
        </authorList>
    </citation>
    <scope>NUCLEOTIDE SEQUENCE</scope>
    <source>
        <strain evidence="2">G3</strain>
    </source>
</reference>
<dbReference type="VEuPathDB" id="TrichDB:TVAG_210300"/>
<reference evidence="2" key="2">
    <citation type="journal article" date="2007" name="Science">
        <title>Draft genome sequence of the sexually transmitted pathogen Trichomonas vaginalis.</title>
        <authorList>
            <person name="Carlton J.M."/>
            <person name="Hirt R.P."/>
            <person name="Silva J.C."/>
            <person name="Delcher A.L."/>
            <person name="Schatz M."/>
            <person name="Zhao Q."/>
            <person name="Wortman J.R."/>
            <person name="Bidwell S.L."/>
            <person name="Alsmark U.C.M."/>
            <person name="Besteiro S."/>
            <person name="Sicheritz-Ponten T."/>
            <person name="Noel C.J."/>
            <person name="Dacks J.B."/>
            <person name="Foster P.G."/>
            <person name="Simillion C."/>
            <person name="Van de Peer Y."/>
            <person name="Miranda-Saavedra D."/>
            <person name="Barton G.J."/>
            <person name="Westrop G.D."/>
            <person name="Mueller S."/>
            <person name="Dessi D."/>
            <person name="Fiori P.L."/>
            <person name="Ren Q."/>
            <person name="Paulsen I."/>
            <person name="Zhang H."/>
            <person name="Bastida-Corcuera F.D."/>
            <person name="Simoes-Barbosa A."/>
            <person name="Brown M.T."/>
            <person name="Hayes R.D."/>
            <person name="Mukherjee M."/>
            <person name="Okumura C.Y."/>
            <person name="Schneider R."/>
            <person name="Smith A.J."/>
            <person name="Vanacova S."/>
            <person name="Villalvazo M."/>
            <person name="Haas B.J."/>
            <person name="Pertea M."/>
            <person name="Feldblyum T.V."/>
            <person name="Utterback T.R."/>
            <person name="Shu C.L."/>
            <person name="Osoegawa K."/>
            <person name="de Jong P.J."/>
            <person name="Hrdy I."/>
            <person name="Horvathova L."/>
            <person name="Zubacova Z."/>
            <person name="Dolezal P."/>
            <person name="Malik S.B."/>
            <person name="Logsdon J.M. Jr."/>
            <person name="Henze K."/>
            <person name="Gupta A."/>
            <person name="Wang C.C."/>
            <person name="Dunne R.L."/>
            <person name="Upcroft J.A."/>
            <person name="Upcroft P."/>
            <person name="White O."/>
            <person name="Salzberg S.L."/>
            <person name="Tang P."/>
            <person name="Chiu C.-H."/>
            <person name="Lee Y.-S."/>
            <person name="Embley T.M."/>
            <person name="Coombs G.H."/>
            <person name="Mottram J.C."/>
            <person name="Tachezy J."/>
            <person name="Fraser-Liggett C.M."/>
            <person name="Johnson P.J."/>
        </authorList>
    </citation>
    <scope>NUCLEOTIDE SEQUENCE [LARGE SCALE GENOMIC DNA]</scope>
    <source>
        <strain evidence="2">G3</strain>
    </source>
</reference>
<evidence type="ECO:0000313" key="3">
    <source>
        <dbReference type="Proteomes" id="UP000001542"/>
    </source>
</evidence>
<organism evidence="2 3">
    <name type="scientific">Trichomonas vaginalis (strain ATCC PRA-98 / G3)</name>
    <dbReference type="NCBI Taxonomy" id="412133"/>
    <lineage>
        <taxon>Eukaryota</taxon>
        <taxon>Metamonada</taxon>
        <taxon>Parabasalia</taxon>
        <taxon>Trichomonadida</taxon>
        <taxon>Trichomonadidae</taxon>
        <taxon>Trichomonas</taxon>
    </lineage>
</organism>
<proteinExistence type="predicted"/>
<evidence type="ECO:0000313" key="2">
    <source>
        <dbReference type="EMBL" id="EAY15500.1"/>
    </source>
</evidence>
<sequence length="378" mass="43154">MRVKTQLKRGKSLYGKNLKEIIVAAGRIPLSSDKKEEESTTDQESISIKEKVPKINSSGNIRLNLNFDSSDSGLSLSSFHSRRRNRRKGLAASQQFFNLDLNNPKITRNNSDVFNNLIHQDVSRELPLPPISEDHEEERIPLNHSTITTEELDTNSGLIPLGASGDYNISNTELVFQLNANVSDISGDEMPLASIIKIPSAGIFASDTSDDNTTSQQPSVPPSPKTPSSLSMTSDMDVFMRFKRNGIDTKQNELLDRDMFSDDSDSVKVEKKQNTISRFMLEPEFTQEDTERLRLRNKHHKRFTAMMSMYKKKHRKLKSSVVNNDEDEENVKKKGKKHHHHEEPEIFKDDEDAPPSPKPNKLRRDHNYGHHKYLKNIY</sequence>
<feature type="compositionally biased region" description="Basic residues" evidence="1">
    <location>
        <begin position="360"/>
        <end position="378"/>
    </location>
</feature>
<feature type="region of interest" description="Disordered" evidence="1">
    <location>
        <begin position="313"/>
        <end position="378"/>
    </location>
</feature>
<dbReference type="KEGG" id="tva:4773503"/>
<accession>A2DVT7</accession>
<gene>
    <name evidence="2" type="ORF">TVAG_210300</name>
</gene>
<dbReference type="RefSeq" id="XP_001327723.1">
    <property type="nucleotide sequence ID" value="XM_001327688.1"/>
</dbReference>
<dbReference type="AlphaFoldDB" id="A2DVT7"/>